<evidence type="ECO:0000313" key="7">
    <source>
        <dbReference type="EMBL" id="EAX88951.1"/>
    </source>
</evidence>
<feature type="binding site" evidence="4">
    <location>
        <position position="61"/>
    </location>
    <ligand>
        <name>ATP</name>
        <dbReference type="ChEBI" id="CHEBI:30616"/>
    </ligand>
</feature>
<dbReference type="EMBL" id="DS114249">
    <property type="protein sequence ID" value="EAX88951.1"/>
    <property type="molecule type" value="Genomic_DNA"/>
</dbReference>
<dbReference type="PROSITE" id="PS00107">
    <property type="entry name" value="PROTEIN_KINASE_ATP"/>
    <property type="match status" value="1"/>
</dbReference>
<evidence type="ECO:0000259" key="6">
    <source>
        <dbReference type="PROSITE" id="PS50011"/>
    </source>
</evidence>
<dbReference type="PANTHER" id="PTHR24348:SF70">
    <property type="entry name" value="PROTEIN KINASE DOMAIN CONTAINING PROTEIN"/>
    <property type="match status" value="1"/>
</dbReference>
<keyword evidence="1 5" id="KW-0723">Serine/threonine-protein kinase</keyword>
<dbReference type="AlphaFoldDB" id="A2G1L2"/>
<dbReference type="SMART" id="SM00220">
    <property type="entry name" value="S_TKc"/>
    <property type="match status" value="1"/>
</dbReference>
<name>A2G1L2_TRIV3</name>
<dbReference type="SMR" id="A2G1L2"/>
<reference evidence="7" key="2">
    <citation type="journal article" date="2007" name="Science">
        <title>Draft genome sequence of the sexually transmitted pathogen Trichomonas vaginalis.</title>
        <authorList>
            <person name="Carlton J.M."/>
            <person name="Hirt R.P."/>
            <person name="Silva J.C."/>
            <person name="Delcher A.L."/>
            <person name="Schatz M."/>
            <person name="Zhao Q."/>
            <person name="Wortman J.R."/>
            <person name="Bidwell S.L."/>
            <person name="Alsmark U.C.M."/>
            <person name="Besteiro S."/>
            <person name="Sicheritz-Ponten T."/>
            <person name="Noel C.J."/>
            <person name="Dacks J.B."/>
            <person name="Foster P.G."/>
            <person name="Simillion C."/>
            <person name="Van de Peer Y."/>
            <person name="Miranda-Saavedra D."/>
            <person name="Barton G.J."/>
            <person name="Westrop G.D."/>
            <person name="Mueller S."/>
            <person name="Dessi D."/>
            <person name="Fiori P.L."/>
            <person name="Ren Q."/>
            <person name="Paulsen I."/>
            <person name="Zhang H."/>
            <person name="Bastida-Corcuera F.D."/>
            <person name="Simoes-Barbosa A."/>
            <person name="Brown M.T."/>
            <person name="Hayes R.D."/>
            <person name="Mukherjee M."/>
            <person name="Okumura C.Y."/>
            <person name="Schneider R."/>
            <person name="Smith A.J."/>
            <person name="Vanacova S."/>
            <person name="Villalvazo M."/>
            <person name="Haas B.J."/>
            <person name="Pertea M."/>
            <person name="Feldblyum T.V."/>
            <person name="Utterback T.R."/>
            <person name="Shu C.L."/>
            <person name="Osoegawa K."/>
            <person name="de Jong P.J."/>
            <person name="Hrdy I."/>
            <person name="Horvathova L."/>
            <person name="Zubacova Z."/>
            <person name="Dolezal P."/>
            <person name="Malik S.B."/>
            <person name="Logsdon J.M. Jr."/>
            <person name="Henze K."/>
            <person name="Gupta A."/>
            <person name="Wang C.C."/>
            <person name="Dunne R.L."/>
            <person name="Upcroft J.A."/>
            <person name="Upcroft P."/>
            <person name="White O."/>
            <person name="Salzberg S.L."/>
            <person name="Tang P."/>
            <person name="Chiu C.-H."/>
            <person name="Lee Y.-S."/>
            <person name="Embley T.M."/>
            <person name="Coombs G.H."/>
            <person name="Mottram J.C."/>
            <person name="Tachezy J."/>
            <person name="Fraser-Liggett C.M."/>
            <person name="Johnson P.J."/>
        </authorList>
    </citation>
    <scope>NUCLEOTIDE SEQUENCE [LARGE SCALE GENOMIC DNA]</scope>
    <source>
        <strain evidence="7">G3</strain>
    </source>
</reference>
<keyword evidence="3 4" id="KW-0067">ATP-binding</keyword>
<evidence type="ECO:0000256" key="4">
    <source>
        <dbReference type="PROSITE-ProRule" id="PRU10141"/>
    </source>
</evidence>
<dbReference type="STRING" id="5722.A2G1L2"/>
<dbReference type="GO" id="GO:0010506">
    <property type="term" value="P:regulation of autophagy"/>
    <property type="evidence" value="ECO:0007669"/>
    <property type="project" value="InterPro"/>
</dbReference>
<dbReference type="GO" id="GO:0005524">
    <property type="term" value="F:ATP binding"/>
    <property type="evidence" value="ECO:0007669"/>
    <property type="project" value="UniProtKB-UniRule"/>
</dbReference>
<dbReference type="GO" id="GO:0051726">
    <property type="term" value="P:regulation of cell cycle"/>
    <property type="evidence" value="ECO:0000318"/>
    <property type="project" value="GO_Central"/>
</dbReference>
<dbReference type="InterPro" id="IPR000719">
    <property type="entry name" value="Prot_kinase_dom"/>
</dbReference>
<dbReference type="RefSeq" id="XP_001301881.1">
    <property type="nucleotide sequence ID" value="XM_001301880.1"/>
</dbReference>
<organism evidence="7 8">
    <name type="scientific">Trichomonas vaginalis (strain ATCC PRA-98 / G3)</name>
    <dbReference type="NCBI Taxonomy" id="412133"/>
    <lineage>
        <taxon>Eukaryota</taxon>
        <taxon>Metamonada</taxon>
        <taxon>Parabasalia</taxon>
        <taxon>Trichomonadida</taxon>
        <taxon>Trichomonadidae</taxon>
        <taxon>Trichomonas</taxon>
    </lineage>
</organism>
<dbReference type="eggNOG" id="KOG0583">
    <property type="taxonomic scope" value="Eukaryota"/>
</dbReference>
<protein>
    <submittedName>
        <fullName evidence="7">CAMK family protein kinase</fullName>
    </submittedName>
</protein>
<keyword evidence="8" id="KW-1185">Reference proteome</keyword>
<evidence type="ECO:0000256" key="2">
    <source>
        <dbReference type="ARBA" id="ARBA00022741"/>
    </source>
</evidence>
<keyword evidence="2 4" id="KW-0547">Nucleotide-binding</keyword>
<dbReference type="PRINTS" id="PR00109">
    <property type="entry name" value="TYRKINASE"/>
</dbReference>
<dbReference type="PANTHER" id="PTHR24348">
    <property type="entry name" value="SERINE/THREONINE-PROTEIN KINASE UNC-51-RELATED"/>
    <property type="match status" value="1"/>
</dbReference>
<dbReference type="Gene3D" id="1.10.510.10">
    <property type="entry name" value="Transferase(Phosphotransferase) domain 1"/>
    <property type="match status" value="1"/>
</dbReference>
<gene>
    <name evidence="7" type="ORF">TVAG_374370</name>
</gene>
<reference evidence="7" key="1">
    <citation type="submission" date="2006-10" db="EMBL/GenBank/DDBJ databases">
        <authorList>
            <person name="Amadeo P."/>
            <person name="Zhao Q."/>
            <person name="Wortman J."/>
            <person name="Fraser-Liggett C."/>
            <person name="Carlton J."/>
        </authorList>
    </citation>
    <scope>NUCLEOTIDE SEQUENCE</scope>
    <source>
        <strain evidence="7">G3</strain>
    </source>
</reference>
<evidence type="ECO:0000256" key="3">
    <source>
        <dbReference type="ARBA" id="ARBA00022840"/>
    </source>
</evidence>
<keyword evidence="7" id="KW-0418">Kinase</keyword>
<keyword evidence="7" id="KW-0808">Transferase</keyword>
<feature type="domain" description="Protein kinase" evidence="6">
    <location>
        <begin position="23"/>
        <end position="282"/>
    </location>
</feature>
<dbReference type="InterPro" id="IPR008271">
    <property type="entry name" value="Ser/Thr_kinase_AS"/>
</dbReference>
<evidence type="ECO:0000313" key="8">
    <source>
        <dbReference type="Proteomes" id="UP000001542"/>
    </source>
</evidence>
<dbReference type="Proteomes" id="UP000001542">
    <property type="component" value="Unassembled WGS sequence"/>
</dbReference>
<accession>A2G1L2</accession>
<dbReference type="OrthoDB" id="10252171at2759"/>
<evidence type="ECO:0000256" key="5">
    <source>
        <dbReference type="RuleBase" id="RU000304"/>
    </source>
</evidence>
<evidence type="ECO:0000256" key="1">
    <source>
        <dbReference type="ARBA" id="ARBA00022527"/>
    </source>
</evidence>
<dbReference type="PROSITE" id="PS00108">
    <property type="entry name" value="PROTEIN_KINASE_ST"/>
    <property type="match status" value="1"/>
</dbReference>
<dbReference type="InParanoid" id="A2G1L2"/>
<dbReference type="SUPFAM" id="SSF56112">
    <property type="entry name" value="Protein kinase-like (PK-like)"/>
    <property type="match status" value="1"/>
</dbReference>
<dbReference type="Pfam" id="PF00069">
    <property type="entry name" value="Pkinase"/>
    <property type="match status" value="1"/>
</dbReference>
<dbReference type="VEuPathDB" id="TrichDB:TVAGG3_0682080"/>
<dbReference type="InterPro" id="IPR001245">
    <property type="entry name" value="Ser-Thr/Tyr_kinase_cat_dom"/>
</dbReference>
<dbReference type="FunFam" id="1.10.510.10:FF:000578">
    <property type="entry name" value="CAMK family protein kinase"/>
    <property type="match status" value="1"/>
</dbReference>
<sequence length="337" mass="38228">MSESEEPCPSTVYTRIPSHVSKYKVIKIIGRGGFAVVVLAQHTITKETVAIKIINRDIIVKNNLLMYLENELRLSTRFNHPNIAKVYDVIYEEDIIMIIMEYLQNGDLQSLLSRGVYFTIKEQLNIATQVLSGLAYLHSRGISHRDVKPENIMFDAHYNPKLIDFGLSKENGSVLKTYCGTPHFMAPEIILSQNYNGMKADLWAYGVTVHIMATGGRFPYTSQNDMQILEQIRENKLELQIEPKGLIGAIIEKALTIPMEERPTSADLLAFIEEKRCTNKAISTYTFNQKDIVDTPLPKLAPRNTTPLFIRAQNVNEKSSVLSSLITRVRAPHRLSY</sequence>
<dbReference type="PROSITE" id="PS50011">
    <property type="entry name" value="PROTEIN_KINASE_DOM"/>
    <property type="match status" value="1"/>
</dbReference>
<proteinExistence type="inferred from homology"/>
<dbReference type="FunFam" id="3.30.200.20:FF:000042">
    <property type="entry name" value="Aurora kinase A"/>
    <property type="match status" value="1"/>
</dbReference>
<dbReference type="GO" id="GO:0004674">
    <property type="term" value="F:protein serine/threonine kinase activity"/>
    <property type="evidence" value="ECO:0000318"/>
    <property type="project" value="GO_Central"/>
</dbReference>
<dbReference type="VEuPathDB" id="TrichDB:TVAG_374370"/>
<dbReference type="InterPro" id="IPR011009">
    <property type="entry name" value="Kinase-like_dom_sf"/>
</dbReference>
<dbReference type="InterPro" id="IPR017441">
    <property type="entry name" value="Protein_kinase_ATP_BS"/>
</dbReference>
<comment type="similarity">
    <text evidence="5">Belongs to the protein kinase superfamily.</text>
</comment>
<dbReference type="InterPro" id="IPR045269">
    <property type="entry name" value="Atg1-like"/>
</dbReference>
<dbReference type="KEGG" id="tva:4746614"/>